<dbReference type="AlphaFoldDB" id="A0A0F9KVG3"/>
<gene>
    <name evidence="2" type="ORF">LCGC14_1280300</name>
</gene>
<name>A0A0F9KVG3_9ZZZZ</name>
<reference evidence="2" key="1">
    <citation type="journal article" date="2015" name="Nature">
        <title>Complex archaea that bridge the gap between prokaryotes and eukaryotes.</title>
        <authorList>
            <person name="Spang A."/>
            <person name="Saw J.H."/>
            <person name="Jorgensen S.L."/>
            <person name="Zaremba-Niedzwiedzka K."/>
            <person name="Martijn J."/>
            <person name="Lind A.E."/>
            <person name="van Eijk R."/>
            <person name="Schleper C."/>
            <person name="Guy L."/>
            <person name="Ettema T.J."/>
        </authorList>
    </citation>
    <scope>NUCLEOTIDE SEQUENCE</scope>
</reference>
<protein>
    <submittedName>
        <fullName evidence="2">Uncharacterized protein</fullName>
    </submittedName>
</protein>
<dbReference type="EMBL" id="LAZR01007277">
    <property type="protein sequence ID" value="KKM86304.1"/>
    <property type="molecule type" value="Genomic_DNA"/>
</dbReference>
<comment type="caution">
    <text evidence="2">The sequence shown here is derived from an EMBL/GenBank/DDBJ whole genome shotgun (WGS) entry which is preliminary data.</text>
</comment>
<sequence>MTETKDTNEFDPQPGFHLFGGEDKNKKGYIDPAPIIWITGKKYMFDMPRDFKEHAQIKRWCEQNCQDAVAYEIKRGYSMGTYFTDKIYFFLETDAAAFKLRWL</sequence>
<accession>A0A0F9KVG3</accession>
<organism evidence="2">
    <name type="scientific">marine sediment metagenome</name>
    <dbReference type="NCBI Taxonomy" id="412755"/>
    <lineage>
        <taxon>unclassified sequences</taxon>
        <taxon>metagenomes</taxon>
        <taxon>ecological metagenomes</taxon>
    </lineage>
</organism>
<proteinExistence type="predicted"/>
<feature type="region of interest" description="Disordered" evidence="1">
    <location>
        <begin position="1"/>
        <end position="24"/>
    </location>
</feature>
<evidence type="ECO:0000256" key="1">
    <source>
        <dbReference type="SAM" id="MobiDB-lite"/>
    </source>
</evidence>
<evidence type="ECO:0000313" key="2">
    <source>
        <dbReference type="EMBL" id="KKM86304.1"/>
    </source>
</evidence>